<evidence type="ECO:0000313" key="1">
    <source>
        <dbReference type="EMBL" id="PRY56406.1"/>
    </source>
</evidence>
<dbReference type="AlphaFoldDB" id="A0A2T0UEN8"/>
<organism evidence="1 2">
    <name type="scientific">Glycomyces artemisiae</name>
    <dbReference type="NCBI Taxonomy" id="1076443"/>
    <lineage>
        <taxon>Bacteria</taxon>
        <taxon>Bacillati</taxon>
        <taxon>Actinomycetota</taxon>
        <taxon>Actinomycetes</taxon>
        <taxon>Glycomycetales</taxon>
        <taxon>Glycomycetaceae</taxon>
        <taxon>Glycomyces</taxon>
    </lineage>
</organism>
<protein>
    <submittedName>
        <fullName evidence="1">Uncharacterized protein</fullName>
    </submittedName>
</protein>
<proteinExistence type="predicted"/>
<evidence type="ECO:0000313" key="2">
    <source>
        <dbReference type="Proteomes" id="UP000238176"/>
    </source>
</evidence>
<dbReference type="Proteomes" id="UP000238176">
    <property type="component" value="Unassembled WGS sequence"/>
</dbReference>
<gene>
    <name evidence="1" type="ORF">B0I28_10955</name>
</gene>
<accession>A0A2T0UEN8</accession>
<name>A0A2T0UEN8_9ACTN</name>
<dbReference type="OrthoDB" id="3822696at2"/>
<reference evidence="1 2" key="1">
    <citation type="submission" date="2018-03" db="EMBL/GenBank/DDBJ databases">
        <title>Genomic Encyclopedia of Type Strains, Phase III (KMG-III): the genomes of soil and plant-associated and newly described type strains.</title>
        <authorList>
            <person name="Whitman W."/>
        </authorList>
    </citation>
    <scope>NUCLEOTIDE SEQUENCE [LARGE SCALE GENOMIC DNA]</scope>
    <source>
        <strain evidence="1 2">CGMCC 4.7067</strain>
    </source>
</reference>
<sequence length="189" mass="20654">MTTTATTVLDWQNTQSDTFQTVHQAIDRHGRRYVITTALSMAGGELVSWLTITSTGDDGTRTTLHQDRYATTQGSKVAAAAWFKRHPLTEVEFAGPEHVEGATGTEHIQAAILTLIKTGTWASLAGLRAKFGTAIARDRIDQALTDLVTARKIILIPESNQKTLTDADWNAALWLGGEYRHLAALPSIR</sequence>
<keyword evidence="2" id="KW-1185">Reference proteome</keyword>
<dbReference type="EMBL" id="PVTJ01000009">
    <property type="protein sequence ID" value="PRY56406.1"/>
    <property type="molecule type" value="Genomic_DNA"/>
</dbReference>
<comment type="caution">
    <text evidence="1">The sequence shown here is derived from an EMBL/GenBank/DDBJ whole genome shotgun (WGS) entry which is preliminary data.</text>
</comment>
<dbReference type="RefSeq" id="WP_106365837.1">
    <property type="nucleotide sequence ID" value="NZ_PVTJ01000009.1"/>
</dbReference>